<accession>A0A3M8C059</accession>
<keyword evidence="2" id="KW-0812">Transmembrane</keyword>
<proteinExistence type="predicted"/>
<dbReference type="PANTHER" id="PTHR40040">
    <property type="entry name" value="SMALL HYDROPHOBIC PROTEIN-RELATED"/>
    <property type="match status" value="1"/>
</dbReference>
<feature type="transmembrane region" description="Helical" evidence="2">
    <location>
        <begin position="134"/>
        <end position="160"/>
    </location>
</feature>
<comment type="caution">
    <text evidence="3">The sequence shown here is derived from an EMBL/GenBank/DDBJ whole genome shotgun (WGS) entry which is preliminary data.</text>
</comment>
<keyword evidence="2" id="KW-0472">Membrane</keyword>
<dbReference type="EMBL" id="RHHR01000040">
    <property type="protein sequence ID" value="RNB69044.1"/>
    <property type="molecule type" value="Genomic_DNA"/>
</dbReference>
<feature type="compositionally biased region" description="Basic and acidic residues" evidence="1">
    <location>
        <begin position="1"/>
        <end position="28"/>
    </location>
</feature>
<name>A0A3M8C059_9BACL</name>
<reference evidence="3 4" key="1">
    <citation type="submission" date="2018-10" db="EMBL/GenBank/DDBJ databases">
        <title>Phylogenomics of Brevibacillus.</title>
        <authorList>
            <person name="Dunlap C."/>
        </authorList>
    </citation>
    <scope>NUCLEOTIDE SEQUENCE [LARGE SCALE GENOMIC DNA]</scope>
    <source>
        <strain evidence="3 4">JCM 12215</strain>
    </source>
</reference>
<organism evidence="3 4">
    <name type="scientific">Brevibacillus invocatus</name>
    <dbReference type="NCBI Taxonomy" id="173959"/>
    <lineage>
        <taxon>Bacteria</taxon>
        <taxon>Bacillati</taxon>
        <taxon>Bacillota</taxon>
        <taxon>Bacilli</taxon>
        <taxon>Bacillales</taxon>
        <taxon>Paenibacillaceae</taxon>
        <taxon>Brevibacillus</taxon>
    </lineage>
</organism>
<dbReference type="Proteomes" id="UP000282028">
    <property type="component" value="Unassembled WGS sequence"/>
</dbReference>
<feature type="region of interest" description="Disordered" evidence="1">
    <location>
        <begin position="1"/>
        <end position="88"/>
    </location>
</feature>
<keyword evidence="4" id="KW-1185">Reference proteome</keyword>
<feature type="compositionally biased region" description="Acidic residues" evidence="1">
    <location>
        <begin position="65"/>
        <end position="77"/>
    </location>
</feature>
<feature type="region of interest" description="Disordered" evidence="1">
    <location>
        <begin position="107"/>
        <end position="126"/>
    </location>
</feature>
<gene>
    <name evidence="3" type="ORF">EDM52_19570</name>
</gene>
<dbReference type="RefSeq" id="WP_122910635.1">
    <property type="nucleotide sequence ID" value="NZ_CBCSBE010000026.1"/>
</dbReference>
<sequence>MTDQEERMTAKRKEDTGFSETVDLHDTEIAADTWTRAALSDDTSAPKRKIEYDPYTQTERYTGELDGEEVAYSEQTEEESRPTKHFTARGVHDADVETAAEIAEPIRGRTRQSDDEDIDGSPQSGASGVGVTGLVLSILSLFMWPYLLGIVGIVLGIIAYRRDARTLGGWAIAIGVIGILGALVIYPYFTTR</sequence>
<evidence type="ECO:0000256" key="2">
    <source>
        <dbReference type="SAM" id="Phobius"/>
    </source>
</evidence>
<dbReference type="InterPro" id="IPR055338">
    <property type="entry name" value="YqfX-like"/>
</dbReference>
<evidence type="ECO:0000313" key="4">
    <source>
        <dbReference type="Proteomes" id="UP000282028"/>
    </source>
</evidence>
<dbReference type="PANTHER" id="PTHR40040:SF1">
    <property type="entry name" value="MEMBRANE PROTEIN"/>
    <property type="match status" value="1"/>
</dbReference>
<dbReference type="AlphaFoldDB" id="A0A3M8C059"/>
<protein>
    <submittedName>
        <fullName evidence="3">DUF4190 domain-containing protein</fullName>
    </submittedName>
</protein>
<feature type="transmembrane region" description="Helical" evidence="2">
    <location>
        <begin position="167"/>
        <end position="189"/>
    </location>
</feature>
<evidence type="ECO:0000256" key="1">
    <source>
        <dbReference type="SAM" id="MobiDB-lite"/>
    </source>
</evidence>
<dbReference type="OrthoDB" id="1754157at2"/>
<keyword evidence="2" id="KW-1133">Transmembrane helix</keyword>
<evidence type="ECO:0000313" key="3">
    <source>
        <dbReference type="EMBL" id="RNB69044.1"/>
    </source>
</evidence>